<dbReference type="OrthoDB" id="9767539at2"/>
<feature type="domain" description="Alginate export" evidence="2">
    <location>
        <begin position="35"/>
        <end position="176"/>
    </location>
</feature>
<dbReference type="AlphaFoldDB" id="A0A844Z010"/>
<reference evidence="3 4" key="1">
    <citation type="submission" date="2019-12" db="EMBL/GenBank/DDBJ databases">
        <title>Genomic-based taxomic classification of the family Erythrobacteraceae.</title>
        <authorList>
            <person name="Xu L."/>
        </authorList>
    </citation>
    <scope>NUCLEOTIDE SEQUENCE [LARGE SCALE GENOMIC DNA]</scope>
    <source>
        <strain evidence="3 4">M0322</strain>
    </source>
</reference>
<name>A0A844Z010_9SPHN</name>
<organism evidence="3 4">
    <name type="scientific">Alteraurantiacibacter buctensis</name>
    <dbReference type="NCBI Taxonomy" id="1503981"/>
    <lineage>
        <taxon>Bacteria</taxon>
        <taxon>Pseudomonadati</taxon>
        <taxon>Pseudomonadota</taxon>
        <taxon>Alphaproteobacteria</taxon>
        <taxon>Sphingomonadales</taxon>
        <taxon>Erythrobacteraceae</taxon>
        <taxon>Alteraurantiacibacter</taxon>
    </lineage>
</organism>
<proteinExistence type="predicted"/>
<comment type="caution">
    <text evidence="3">The sequence shown here is derived from an EMBL/GenBank/DDBJ whole genome shotgun (WGS) entry which is preliminary data.</text>
</comment>
<dbReference type="RefSeq" id="WP_160773071.1">
    <property type="nucleotide sequence ID" value="NZ_WTYV01000007.1"/>
</dbReference>
<accession>A0A844Z010</accession>
<dbReference type="InterPro" id="IPR023614">
    <property type="entry name" value="Porin_dom_sf"/>
</dbReference>
<sequence length="404" mass="43287">MRNFAILLAATALSAIATPALAAPGDPIVLGEDVKLDVQAATRLRYEAVDQANFPSDAEALTFRMRMGAELDIDGFKALVEAEGTAGLSNRYNDTLGFNGVEPYPTVADPENVELNRAQLSYVRNGTGITLGRQRINLGNQRFVGSVGWRQNEQTFDAVRGQLKSGIFLADATYATSQRTIFGVDSTSEHFDGNLVLLNAGIDTANLDATAFAYVLDYDSRAAFASQTYGVTATYSRTLGPGATVAITLTLASQSDTGINPSDYRADYLSGEASGTLAGFTLSAGYEELGSDGGRAAFQTPLATLHAFQGWADLFLTTPANGVRDYQVSLKKGFTLPGLGPVTAQVAFHEFDSDFGRIGYGSEWDASLAFRLGPVNLMAKFADYNADRFGVDTQKVWLQAEWGF</sequence>
<dbReference type="Gene3D" id="2.40.160.10">
    <property type="entry name" value="Porin"/>
    <property type="match status" value="1"/>
</dbReference>
<dbReference type="InterPro" id="IPR025388">
    <property type="entry name" value="Alginate_export_dom"/>
</dbReference>
<evidence type="ECO:0000313" key="4">
    <source>
        <dbReference type="Proteomes" id="UP000466966"/>
    </source>
</evidence>
<feature type="chain" id="PRO_5032286444" description="Alginate export domain-containing protein" evidence="1">
    <location>
        <begin position="23"/>
        <end position="404"/>
    </location>
</feature>
<evidence type="ECO:0000259" key="2">
    <source>
        <dbReference type="Pfam" id="PF13372"/>
    </source>
</evidence>
<dbReference type="Pfam" id="PF13372">
    <property type="entry name" value="Alginate_exp"/>
    <property type="match status" value="1"/>
</dbReference>
<dbReference type="Proteomes" id="UP000466966">
    <property type="component" value="Unassembled WGS sequence"/>
</dbReference>
<keyword evidence="4" id="KW-1185">Reference proteome</keyword>
<dbReference type="EMBL" id="WTYV01000007">
    <property type="protein sequence ID" value="MXO73149.1"/>
    <property type="molecule type" value="Genomic_DNA"/>
</dbReference>
<evidence type="ECO:0000256" key="1">
    <source>
        <dbReference type="SAM" id="SignalP"/>
    </source>
</evidence>
<keyword evidence="1" id="KW-0732">Signal</keyword>
<gene>
    <name evidence="3" type="ORF">GRI99_16090</name>
</gene>
<evidence type="ECO:0000313" key="3">
    <source>
        <dbReference type="EMBL" id="MXO73149.1"/>
    </source>
</evidence>
<protein>
    <recommendedName>
        <fullName evidence="2">Alginate export domain-containing protein</fullName>
    </recommendedName>
</protein>
<feature type="signal peptide" evidence="1">
    <location>
        <begin position="1"/>
        <end position="22"/>
    </location>
</feature>